<dbReference type="Gene3D" id="3.40.50.2300">
    <property type="match status" value="2"/>
</dbReference>
<feature type="domain" description="Leucine-binding protein" evidence="6">
    <location>
        <begin position="34"/>
        <end position="365"/>
    </location>
</feature>
<gene>
    <name evidence="7" type="ORF">BGLFYP119_01438</name>
</gene>
<dbReference type="GO" id="GO:0006865">
    <property type="term" value="P:amino acid transport"/>
    <property type="evidence" value="ECO:0007669"/>
    <property type="project" value="UniProtKB-KW"/>
</dbReference>
<sequence>MKNWKKVLSVTAAVAMAATVAMPTAVFADGDETFKIGVIGPMTGDYAQYGTNVYNAVEIAINEINEDGGFNGYQVELLDAGDDMGDPEKAVNAYNDLLDKGMQMLCGAVTSGSCIAVGAEAAESTFLFTPSATALDSITSGSNEFRMCFTDPAQGTKSAEYIGGHELATKVAVLYDSMADYNSGVHDAFVEAAEENGLEVVADEAYTTDNNTDYSVQLKKIADSGAELLFLPNYYSDNALILQQASEAGMDIKFFGVDGMDGILNVENFDTSLAEGVMLLTPFSATSTDEASQAFVKAYNDAHNGETPNQFAADAYDVIYAMKAAADAAEITPDMATEEISAAMSEAMLSVELDGLTGKAKWTEEGECDKEPKAFVIKDGEYQEME</sequence>
<dbReference type="EMBL" id="CACRST010000013">
    <property type="protein sequence ID" value="VYT00671.1"/>
    <property type="molecule type" value="Genomic_DNA"/>
</dbReference>
<keyword evidence="2" id="KW-0813">Transport</keyword>
<evidence type="ECO:0000259" key="6">
    <source>
        <dbReference type="Pfam" id="PF13458"/>
    </source>
</evidence>
<dbReference type="CDD" id="cd06347">
    <property type="entry name" value="PBP1_ABC_LivK_ligand_binding-like"/>
    <property type="match status" value="1"/>
</dbReference>
<evidence type="ECO:0000256" key="3">
    <source>
        <dbReference type="ARBA" id="ARBA00022729"/>
    </source>
</evidence>
<feature type="signal peptide" evidence="5">
    <location>
        <begin position="1"/>
        <end position="28"/>
    </location>
</feature>
<organism evidence="7">
    <name type="scientific">Blautia glucerasea</name>
    <dbReference type="NCBI Taxonomy" id="536633"/>
    <lineage>
        <taxon>Bacteria</taxon>
        <taxon>Bacillati</taxon>
        <taxon>Bacillota</taxon>
        <taxon>Clostridia</taxon>
        <taxon>Lachnospirales</taxon>
        <taxon>Lachnospiraceae</taxon>
        <taxon>Blautia</taxon>
    </lineage>
</organism>
<evidence type="ECO:0000256" key="2">
    <source>
        <dbReference type="ARBA" id="ARBA00022448"/>
    </source>
</evidence>
<feature type="chain" id="PRO_5026834571" description="Leucine-binding protein domain-containing protein" evidence="5">
    <location>
        <begin position="29"/>
        <end position="386"/>
    </location>
</feature>
<name>A0A6N2T9E2_9FIRM</name>
<dbReference type="AlphaFoldDB" id="A0A6N2T9E2"/>
<evidence type="ECO:0000256" key="1">
    <source>
        <dbReference type="ARBA" id="ARBA00010062"/>
    </source>
</evidence>
<evidence type="ECO:0000313" key="7">
    <source>
        <dbReference type="EMBL" id="VYT00671.1"/>
    </source>
</evidence>
<dbReference type="Pfam" id="PF13458">
    <property type="entry name" value="Peripla_BP_6"/>
    <property type="match status" value="1"/>
</dbReference>
<dbReference type="PANTHER" id="PTHR30483:SF6">
    <property type="entry name" value="PERIPLASMIC BINDING PROTEIN OF ABC TRANSPORTER FOR NATURAL AMINO ACIDS"/>
    <property type="match status" value="1"/>
</dbReference>
<dbReference type="InterPro" id="IPR028081">
    <property type="entry name" value="Leu-bd"/>
</dbReference>
<evidence type="ECO:0000256" key="4">
    <source>
        <dbReference type="ARBA" id="ARBA00022970"/>
    </source>
</evidence>
<dbReference type="SUPFAM" id="SSF53822">
    <property type="entry name" value="Periplasmic binding protein-like I"/>
    <property type="match status" value="1"/>
</dbReference>
<accession>A0A6N2T9E2</accession>
<protein>
    <recommendedName>
        <fullName evidence="6">Leucine-binding protein domain-containing protein</fullName>
    </recommendedName>
</protein>
<keyword evidence="4" id="KW-0029">Amino-acid transport</keyword>
<dbReference type="PANTHER" id="PTHR30483">
    <property type="entry name" value="LEUCINE-SPECIFIC-BINDING PROTEIN"/>
    <property type="match status" value="1"/>
</dbReference>
<dbReference type="InterPro" id="IPR000709">
    <property type="entry name" value="Leu_Ile_Val-bd"/>
</dbReference>
<reference evidence="7" key="1">
    <citation type="submission" date="2019-11" db="EMBL/GenBank/DDBJ databases">
        <authorList>
            <person name="Feng L."/>
        </authorList>
    </citation>
    <scope>NUCLEOTIDE SEQUENCE</scope>
    <source>
        <strain evidence="7">BgluceraseaLFYP119</strain>
    </source>
</reference>
<keyword evidence="3 5" id="KW-0732">Signal</keyword>
<dbReference type="InterPro" id="IPR028082">
    <property type="entry name" value="Peripla_BP_I"/>
</dbReference>
<proteinExistence type="inferred from homology"/>
<comment type="similarity">
    <text evidence="1">Belongs to the leucine-binding protein family.</text>
</comment>
<dbReference type="RefSeq" id="WP_156353775.1">
    <property type="nucleotide sequence ID" value="NZ_CACRST010000013.1"/>
</dbReference>
<dbReference type="PRINTS" id="PR00337">
    <property type="entry name" value="LEUILEVALBP"/>
</dbReference>
<evidence type="ECO:0000256" key="5">
    <source>
        <dbReference type="SAM" id="SignalP"/>
    </source>
</evidence>
<dbReference type="InterPro" id="IPR051010">
    <property type="entry name" value="BCAA_transport"/>
</dbReference>